<dbReference type="InterPro" id="IPR026444">
    <property type="entry name" value="Secre_tail"/>
</dbReference>
<protein>
    <submittedName>
        <fullName evidence="2">GDSL-type esterase/lipase family protein</fullName>
    </submittedName>
</protein>
<dbReference type="EMBL" id="JBHTLD010000286">
    <property type="protein sequence ID" value="MFD1188488.1"/>
    <property type="molecule type" value="Genomic_DNA"/>
</dbReference>
<comment type="caution">
    <text evidence="2">The sequence shown here is derived from an EMBL/GenBank/DDBJ whole genome shotgun (WGS) entry which is preliminary data.</text>
</comment>
<evidence type="ECO:0000259" key="1">
    <source>
        <dbReference type="Pfam" id="PF13472"/>
    </source>
</evidence>
<keyword evidence="3" id="KW-1185">Reference proteome</keyword>
<dbReference type="PANTHER" id="PTHR30383:SF2">
    <property type="entry name" value="CELLULOSE-BINDING PROTEIN"/>
    <property type="match status" value="1"/>
</dbReference>
<dbReference type="InterPro" id="IPR051532">
    <property type="entry name" value="Ester_Hydrolysis_Enzymes"/>
</dbReference>
<accession>A0ABW3SUA4</accession>
<dbReference type="NCBIfam" id="TIGR04183">
    <property type="entry name" value="Por_Secre_tail"/>
    <property type="match status" value="1"/>
</dbReference>
<proteinExistence type="predicted"/>
<reference evidence="3" key="1">
    <citation type="journal article" date="2019" name="Int. J. Syst. Evol. Microbiol.">
        <title>The Global Catalogue of Microorganisms (GCM) 10K type strain sequencing project: providing services to taxonomists for standard genome sequencing and annotation.</title>
        <authorList>
            <consortium name="The Broad Institute Genomics Platform"/>
            <consortium name="The Broad Institute Genome Sequencing Center for Infectious Disease"/>
            <person name="Wu L."/>
            <person name="Ma J."/>
        </authorList>
    </citation>
    <scope>NUCLEOTIDE SEQUENCE [LARGE SCALE GENOMIC DNA]</scope>
    <source>
        <strain evidence="3">JCM 31319</strain>
    </source>
</reference>
<dbReference type="InterPro" id="IPR036514">
    <property type="entry name" value="SGNH_hydro_sf"/>
</dbReference>
<dbReference type="Proteomes" id="UP001597094">
    <property type="component" value="Unassembled WGS sequence"/>
</dbReference>
<dbReference type="SUPFAM" id="SSF52266">
    <property type="entry name" value="SGNH hydrolase"/>
    <property type="match status" value="1"/>
</dbReference>
<organism evidence="2 3">
    <name type="scientific">Pontibacter rugosus</name>
    <dbReference type="NCBI Taxonomy" id="1745966"/>
    <lineage>
        <taxon>Bacteria</taxon>
        <taxon>Pseudomonadati</taxon>
        <taxon>Bacteroidota</taxon>
        <taxon>Cytophagia</taxon>
        <taxon>Cytophagales</taxon>
        <taxon>Hymenobacteraceae</taxon>
        <taxon>Pontibacter</taxon>
    </lineage>
</organism>
<dbReference type="Gene3D" id="2.60.40.10">
    <property type="entry name" value="Immunoglobulins"/>
    <property type="match status" value="1"/>
</dbReference>
<name>A0ABW3SUA4_9BACT</name>
<dbReference type="PANTHER" id="PTHR30383">
    <property type="entry name" value="THIOESTERASE 1/PROTEASE 1/LYSOPHOSPHOLIPASE L1"/>
    <property type="match status" value="1"/>
</dbReference>
<gene>
    <name evidence="2" type="ORF">ACFQ2O_19920</name>
</gene>
<dbReference type="InterPro" id="IPR013783">
    <property type="entry name" value="Ig-like_fold"/>
</dbReference>
<dbReference type="Gene3D" id="3.40.50.1110">
    <property type="entry name" value="SGNH hydrolase"/>
    <property type="match status" value="1"/>
</dbReference>
<feature type="domain" description="SGNH hydrolase-type esterase" evidence="1">
    <location>
        <begin position="36"/>
        <end position="251"/>
    </location>
</feature>
<sequence length="458" mass="51170">MKKVPTTNIYRLLFFLFTFCFLDAAPAFAQFKIMTLGNSITQGNTDFPGYRYHLWKMLLDEGIDVELVGSHTTNNEGDPAVKGTTYNGKVYTNRNEGHWGWSTDEVLNGRDGQGNLASWLQGYTPDFALIHLGTNDMFKQCEAGESPDKACYQETINELREVIRQIRTKNPAVTILLAQLIPAYANKVGTDAAFNIQELNRRIPVLANELNTDDSPVVVVDQYTGFDPYFDPDNPSNNKDTWDGVHPNTSGELKMARIWYAAIDPAITPQPVELSSFSAHSTLNGYPQLVWTTASETDNAYFEVQRSEDGTSFKAIAQVKGSGTTATAQHYTYTDTTAPARQLYYRLKQVDTDGTSSYSKVVQVQLRERKQSLKVYPTRSGGAPHVTLLLQHNLATAEADIHIYTSEGRLVHQLERVSSSDGQLNTIIPLNRLHGAGLYFVRVTTADKVYNSEFIVEH</sequence>
<dbReference type="Pfam" id="PF13472">
    <property type="entry name" value="Lipase_GDSL_2"/>
    <property type="match status" value="1"/>
</dbReference>
<dbReference type="RefSeq" id="WP_377532176.1">
    <property type="nucleotide sequence ID" value="NZ_JBHTLD010000286.1"/>
</dbReference>
<dbReference type="InterPro" id="IPR013830">
    <property type="entry name" value="SGNH_hydro"/>
</dbReference>
<evidence type="ECO:0000313" key="3">
    <source>
        <dbReference type="Proteomes" id="UP001597094"/>
    </source>
</evidence>
<evidence type="ECO:0000313" key="2">
    <source>
        <dbReference type="EMBL" id="MFD1188488.1"/>
    </source>
</evidence>
<dbReference type="CDD" id="cd01833">
    <property type="entry name" value="XynB_like"/>
    <property type="match status" value="1"/>
</dbReference>